<evidence type="ECO:0000256" key="1">
    <source>
        <dbReference type="SAM" id="MobiDB-lite"/>
    </source>
</evidence>
<dbReference type="GO" id="GO:0016887">
    <property type="term" value="F:ATP hydrolysis activity"/>
    <property type="evidence" value="ECO:0007669"/>
    <property type="project" value="InterPro"/>
</dbReference>
<dbReference type="PANTHER" id="PTHR22605">
    <property type="entry name" value="RZ-TYPE DOMAIN-CONTAINING PROTEIN"/>
    <property type="match status" value="1"/>
</dbReference>
<dbReference type="EMBL" id="MU827779">
    <property type="protein sequence ID" value="KAJ7339383.1"/>
    <property type="molecule type" value="Genomic_DNA"/>
</dbReference>
<organism evidence="2 3">
    <name type="scientific">Desmophyllum pertusum</name>
    <dbReference type="NCBI Taxonomy" id="174260"/>
    <lineage>
        <taxon>Eukaryota</taxon>
        <taxon>Metazoa</taxon>
        <taxon>Cnidaria</taxon>
        <taxon>Anthozoa</taxon>
        <taxon>Hexacorallia</taxon>
        <taxon>Scleractinia</taxon>
        <taxon>Caryophylliina</taxon>
        <taxon>Caryophylliidae</taxon>
        <taxon>Desmophyllum</taxon>
    </lineage>
</organism>
<dbReference type="AlphaFoldDB" id="A0A9X0CHS9"/>
<dbReference type="OrthoDB" id="5976613at2759"/>
<dbReference type="InterPro" id="IPR031248">
    <property type="entry name" value="RNF213"/>
</dbReference>
<name>A0A9X0CHS9_9CNID</name>
<evidence type="ECO:0000313" key="2">
    <source>
        <dbReference type="EMBL" id="KAJ7339383.1"/>
    </source>
</evidence>
<accession>A0A9X0CHS9</accession>
<dbReference type="PANTHER" id="PTHR22605:SF16">
    <property type="entry name" value="E3 UBIQUITIN-PROTEIN LIGASE RNF213"/>
    <property type="match status" value="1"/>
</dbReference>
<evidence type="ECO:0000313" key="3">
    <source>
        <dbReference type="Proteomes" id="UP001163046"/>
    </source>
</evidence>
<gene>
    <name evidence="2" type="ORF">OS493_005778</name>
</gene>
<comment type="caution">
    <text evidence="2">The sequence shown here is derived from an EMBL/GenBank/DDBJ whole genome shotgun (WGS) entry which is preliminary data.</text>
</comment>
<dbReference type="GO" id="GO:0004842">
    <property type="term" value="F:ubiquitin-protein transferase activity"/>
    <property type="evidence" value="ECO:0007669"/>
    <property type="project" value="InterPro"/>
</dbReference>
<reference evidence="2" key="1">
    <citation type="submission" date="2023-01" db="EMBL/GenBank/DDBJ databases">
        <title>Genome assembly of the deep-sea coral Lophelia pertusa.</title>
        <authorList>
            <person name="Herrera S."/>
            <person name="Cordes E."/>
        </authorList>
    </citation>
    <scope>NUCLEOTIDE SEQUENCE</scope>
    <source>
        <strain evidence="2">USNM1676648</strain>
        <tissue evidence="2">Polyp</tissue>
    </source>
</reference>
<protein>
    <submittedName>
        <fullName evidence="2">Uncharacterized protein</fullName>
    </submittedName>
</protein>
<feature type="region of interest" description="Disordered" evidence="1">
    <location>
        <begin position="133"/>
        <end position="152"/>
    </location>
</feature>
<sequence>MRLATAYIYLSESGFVHHMHWYQEFHCSKDQREGESIADELAAKSTFMEKCYLNWKKKVSDARKTYRELNFFTTQQLMLLRKEIAAVCQSNDLLVSNIQVLTLLESVRPSLDTEHLKSAIQRAFKDTDYEGAIPSTADRQSTSQVQAVTVKKPEPKDTSRIRSFLNVATDDGYSEQVALAALASLGVDADEDDLLLWCLEEADDADIEALYEDSMHNPIIVRELLPEKKLDDQEIQPQDISAIVTESDKLHELPSKLPETTVDQEKNKDDDNEAEIGQYLTLAQLGNILGELSAKGTETTARTFPAFLKRGRPNLMLVPKDDVLATVLALYMHDKLKPLPSHGEVLICTPETTTEEIELLWRRATGDVEGRFYCLVHADLLDFSVSKQAVDMLSVVTHGLAGKTGENYGLVVICSSENEDRADIVAALDQYRVAALPCPSPDDLKSYLKNQFRVPPPQYGYINNSKITWTAAGSLDPEKLCVRVVSSKRGGLGKTLVVRRLTDQLPNLVNNDMVLRRHDLNISLHVTVPLHGNSTDSSMLVDSLLPHVVKANVPLSRVFHLDVSPSMRRGLDTLLFNLLVLGSLCDKMGRVWRRRSTDLYVLEITTAAPLPMGFTREEEAESQVRQSGRSVMSKRPFYDLLPTIECETLRTVQCRLAENPDPNDFNPLFDVKEFRNAPFQRVYQYLKLSNEGKGLDNFTFLPGNIDDDRKTCLMLLLRNCGIPDPSWSEIRHFVSFLNSQLRDCEQSFFCDMQLMRTILAGPDVLNLEGFRSFVVRFMIQMSRDFATPSLTEENTVFFTDVNAKLERREIEHFQLRRSWESSPHPYLFFNQDHITMTFLGFYINSVGDLVDPQNGHILEKGLMSKPMRNGLEAQRVDFKTTTENLKK</sequence>
<feature type="compositionally biased region" description="Polar residues" evidence="1">
    <location>
        <begin position="137"/>
        <end position="147"/>
    </location>
</feature>
<proteinExistence type="predicted"/>
<keyword evidence="3" id="KW-1185">Reference proteome</keyword>
<dbReference type="Proteomes" id="UP001163046">
    <property type="component" value="Unassembled WGS sequence"/>
</dbReference>